<accession>A0ABS7Q4I8</accession>
<protein>
    <recommendedName>
        <fullName evidence="3">DUF3168 domain-containing protein</fullName>
    </recommendedName>
</protein>
<comment type="caution">
    <text evidence="1">The sequence shown here is derived from an EMBL/GenBank/DDBJ whole genome shotgun (WGS) entry which is preliminary data.</text>
</comment>
<dbReference type="EMBL" id="JAINZZ010000009">
    <property type="protein sequence ID" value="MBY8878066.1"/>
    <property type="molecule type" value="Genomic_DNA"/>
</dbReference>
<name>A0ABS7Q4I8_9ACTN</name>
<evidence type="ECO:0000313" key="2">
    <source>
        <dbReference type="Proteomes" id="UP000778578"/>
    </source>
</evidence>
<sequence>MTTPPPSTFPDVEAMVVDVLKADSGLSAATVAVHPPAGFDGTQPVVLVNRRGGAWISDLHLDQPLIELESYGPDKTTALNLANAGRHALLGAAGHVYGTSRVTEVLEQDGPHWLPDYVYSGANRYVTLLKVFMTGS</sequence>
<dbReference type="RefSeq" id="WP_222962212.1">
    <property type="nucleotide sequence ID" value="NZ_JAINZZ010000009.1"/>
</dbReference>
<gene>
    <name evidence="1" type="ORF">K7862_10535</name>
</gene>
<organism evidence="1 2">
    <name type="scientific">Actinacidiphila acidipaludis</name>
    <dbReference type="NCBI Taxonomy" id="2873382"/>
    <lineage>
        <taxon>Bacteria</taxon>
        <taxon>Bacillati</taxon>
        <taxon>Actinomycetota</taxon>
        <taxon>Actinomycetes</taxon>
        <taxon>Kitasatosporales</taxon>
        <taxon>Streptomycetaceae</taxon>
        <taxon>Actinacidiphila</taxon>
    </lineage>
</organism>
<dbReference type="Proteomes" id="UP000778578">
    <property type="component" value="Unassembled WGS sequence"/>
</dbReference>
<keyword evidence="2" id="KW-1185">Reference proteome</keyword>
<reference evidence="1 2" key="1">
    <citation type="submission" date="2021-08" db="EMBL/GenBank/DDBJ databases">
        <title>WGS of actinomycetes from Thailand.</title>
        <authorList>
            <person name="Thawai C."/>
        </authorList>
    </citation>
    <scope>NUCLEOTIDE SEQUENCE [LARGE SCALE GENOMIC DNA]</scope>
    <source>
        <strain evidence="1 2">PLK6-54</strain>
    </source>
</reference>
<evidence type="ECO:0008006" key="3">
    <source>
        <dbReference type="Google" id="ProtNLM"/>
    </source>
</evidence>
<proteinExistence type="predicted"/>
<evidence type="ECO:0000313" key="1">
    <source>
        <dbReference type="EMBL" id="MBY8878066.1"/>
    </source>
</evidence>